<evidence type="ECO:0000256" key="2">
    <source>
        <dbReference type="ARBA" id="ARBA00009810"/>
    </source>
</evidence>
<dbReference type="InterPro" id="IPR012910">
    <property type="entry name" value="Plug_dom"/>
</dbReference>
<dbReference type="STRING" id="623281.SAMN05421747_13110"/>
<dbReference type="GO" id="GO:0015891">
    <property type="term" value="P:siderophore transport"/>
    <property type="evidence" value="ECO:0007669"/>
    <property type="project" value="InterPro"/>
</dbReference>
<dbReference type="AlphaFoldDB" id="A0A1I1MHF8"/>
<keyword evidence="6 14" id="KW-0812">Transmembrane</keyword>
<dbReference type="PANTHER" id="PTHR32552:SF68">
    <property type="entry name" value="FERRICHROME OUTER MEMBRANE TRANSPORTER_PHAGE RECEPTOR"/>
    <property type="match status" value="1"/>
</dbReference>
<keyword evidence="4 14" id="KW-1134">Transmembrane beta strand</keyword>
<evidence type="ECO:0000256" key="3">
    <source>
        <dbReference type="ARBA" id="ARBA00022448"/>
    </source>
</evidence>
<dbReference type="OrthoDB" id="9775095at2"/>
<dbReference type="GO" id="GO:0009279">
    <property type="term" value="C:cell outer membrane"/>
    <property type="evidence" value="ECO:0007669"/>
    <property type="project" value="UniProtKB-SubCell"/>
</dbReference>
<feature type="domain" description="TonB-dependent receptor plug" evidence="18">
    <location>
        <begin position="137"/>
        <end position="231"/>
    </location>
</feature>
<keyword evidence="5" id="KW-0410">Iron transport</keyword>
<evidence type="ECO:0000256" key="12">
    <source>
        <dbReference type="ARBA" id="ARBA00023170"/>
    </source>
</evidence>
<evidence type="ECO:0000256" key="5">
    <source>
        <dbReference type="ARBA" id="ARBA00022496"/>
    </source>
</evidence>
<dbReference type="PANTHER" id="PTHR32552">
    <property type="entry name" value="FERRICHROME IRON RECEPTOR-RELATED"/>
    <property type="match status" value="1"/>
</dbReference>
<evidence type="ECO:0000256" key="10">
    <source>
        <dbReference type="ARBA" id="ARBA00023077"/>
    </source>
</evidence>
<name>A0A1I1MHF8_9SPHI</name>
<evidence type="ECO:0000256" key="16">
    <source>
        <dbReference type="SAM" id="SignalP"/>
    </source>
</evidence>
<dbReference type="GO" id="GO:0038023">
    <property type="term" value="F:signaling receptor activity"/>
    <property type="evidence" value="ECO:0007669"/>
    <property type="project" value="InterPro"/>
</dbReference>
<keyword evidence="3 14" id="KW-0813">Transport</keyword>
<evidence type="ECO:0000256" key="15">
    <source>
        <dbReference type="RuleBase" id="RU003357"/>
    </source>
</evidence>
<dbReference type="NCBIfam" id="TIGR01783">
    <property type="entry name" value="TonB-siderophor"/>
    <property type="match status" value="1"/>
</dbReference>
<evidence type="ECO:0000256" key="11">
    <source>
        <dbReference type="ARBA" id="ARBA00023136"/>
    </source>
</evidence>
<evidence type="ECO:0000256" key="9">
    <source>
        <dbReference type="ARBA" id="ARBA00023065"/>
    </source>
</evidence>
<dbReference type="GO" id="GO:0015344">
    <property type="term" value="F:siderophore uptake transmembrane transporter activity"/>
    <property type="evidence" value="ECO:0007669"/>
    <property type="project" value="TreeGrafter"/>
</dbReference>
<evidence type="ECO:0000259" key="18">
    <source>
        <dbReference type="Pfam" id="PF07715"/>
    </source>
</evidence>
<dbReference type="RefSeq" id="WP_090975153.1">
    <property type="nucleotide sequence ID" value="NZ_FOLL01000031.1"/>
</dbReference>
<feature type="signal peptide" evidence="16">
    <location>
        <begin position="1"/>
        <end position="24"/>
    </location>
</feature>
<evidence type="ECO:0000259" key="17">
    <source>
        <dbReference type="Pfam" id="PF00593"/>
    </source>
</evidence>
<evidence type="ECO:0000313" key="19">
    <source>
        <dbReference type="EMBL" id="SFC82073.1"/>
    </source>
</evidence>
<dbReference type="CDD" id="cd01347">
    <property type="entry name" value="ligand_gated_channel"/>
    <property type="match status" value="1"/>
</dbReference>
<dbReference type="Pfam" id="PF07715">
    <property type="entry name" value="Plug"/>
    <property type="match status" value="1"/>
</dbReference>
<dbReference type="GO" id="GO:0030246">
    <property type="term" value="F:carbohydrate binding"/>
    <property type="evidence" value="ECO:0007669"/>
    <property type="project" value="InterPro"/>
</dbReference>
<dbReference type="InterPro" id="IPR013784">
    <property type="entry name" value="Carb-bd-like_fold"/>
</dbReference>
<comment type="similarity">
    <text evidence="2 14 15">Belongs to the TonB-dependent receptor family.</text>
</comment>
<evidence type="ECO:0000256" key="1">
    <source>
        <dbReference type="ARBA" id="ARBA00004571"/>
    </source>
</evidence>
<organism evidence="19 20">
    <name type="scientific">Parapedobacter composti</name>
    <dbReference type="NCBI Taxonomy" id="623281"/>
    <lineage>
        <taxon>Bacteria</taxon>
        <taxon>Pseudomonadati</taxon>
        <taxon>Bacteroidota</taxon>
        <taxon>Sphingobacteriia</taxon>
        <taxon>Sphingobacteriales</taxon>
        <taxon>Sphingobacteriaceae</taxon>
        <taxon>Parapedobacter</taxon>
    </lineage>
</organism>
<dbReference type="Gene3D" id="2.40.170.20">
    <property type="entry name" value="TonB-dependent receptor, beta-barrel domain"/>
    <property type="match status" value="1"/>
</dbReference>
<dbReference type="InterPro" id="IPR039426">
    <property type="entry name" value="TonB-dep_rcpt-like"/>
</dbReference>
<feature type="chain" id="PRO_5011520769" evidence="16">
    <location>
        <begin position="25"/>
        <end position="816"/>
    </location>
</feature>
<proteinExistence type="inferred from homology"/>
<protein>
    <submittedName>
        <fullName evidence="19">Iron complex outermembrane recepter protein</fullName>
    </submittedName>
</protein>
<dbReference type="Pfam" id="PF00593">
    <property type="entry name" value="TonB_dep_Rec_b-barrel"/>
    <property type="match status" value="1"/>
</dbReference>
<comment type="subcellular location">
    <subcellularLocation>
        <location evidence="1 14">Cell outer membrane</location>
        <topology evidence="1 14">Multi-pass membrane protein</topology>
    </subcellularLocation>
</comment>
<evidence type="ECO:0000313" key="20">
    <source>
        <dbReference type="Proteomes" id="UP000199577"/>
    </source>
</evidence>
<dbReference type="PROSITE" id="PS52016">
    <property type="entry name" value="TONB_DEPENDENT_REC_3"/>
    <property type="match status" value="1"/>
</dbReference>
<evidence type="ECO:0000256" key="4">
    <source>
        <dbReference type="ARBA" id="ARBA00022452"/>
    </source>
</evidence>
<keyword evidence="10 15" id="KW-0798">TonB box</keyword>
<dbReference type="Gene3D" id="2.170.130.10">
    <property type="entry name" value="TonB-dependent receptor, plug domain"/>
    <property type="match status" value="1"/>
</dbReference>
<evidence type="ECO:0000256" key="6">
    <source>
        <dbReference type="ARBA" id="ARBA00022692"/>
    </source>
</evidence>
<evidence type="ECO:0000256" key="7">
    <source>
        <dbReference type="ARBA" id="ARBA00022729"/>
    </source>
</evidence>
<dbReference type="EMBL" id="FOLL01000031">
    <property type="protein sequence ID" value="SFC82073.1"/>
    <property type="molecule type" value="Genomic_DNA"/>
</dbReference>
<gene>
    <name evidence="19" type="ORF">SAMN05421747_13110</name>
</gene>
<dbReference type="Proteomes" id="UP000199577">
    <property type="component" value="Unassembled WGS sequence"/>
</dbReference>
<evidence type="ECO:0000256" key="8">
    <source>
        <dbReference type="ARBA" id="ARBA00023004"/>
    </source>
</evidence>
<dbReference type="InterPro" id="IPR000531">
    <property type="entry name" value="Beta-barrel_TonB"/>
</dbReference>
<keyword evidence="20" id="KW-1185">Reference proteome</keyword>
<reference evidence="19 20" key="1">
    <citation type="submission" date="2016-10" db="EMBL/GenBank/DDBJ databases">
        <authorList>
            <person name="de Groot N.N."/>
        </authorList>
    </citation>
    <scope>NUCLEOTIDE SEQUENCE [LARGE SCALE GENOMIC DNA]</scope>
    <source>
        <strain evidence="19 20">DSM 22900</strain>
    </source>
</reference>
<keyword evidence="13 14" id="KW-0998">Cell outer membrane</keyword>
<evidence type="ECO:0000256" key="13">
    <source>
        <dbReference type="ARBA" id="ARBA00023237"/>
    </source>
</evidence>
<dbReference type="Pfam" id="PF13620">
    <property type="entry name" value="CarboxypepD_reg"/>
    <property type="match status" value="1"/>
</dbReference>
<dbReference type="SUPFAM" id="SSF49452">
    <property type="entry name" value="Starch-binding domain-like"/>
    <property type="match status" value="1"/>
</dbReference>
<dbReference type="Gene3D" id="2.60.40.1120">
    <property type="entry name" value="Carboxypeptidase-like, regulatory domain"/>
    <property type="match status" value="1"/>
</dbReference>
<dbReference type="InterPro" id="IPR010105">
    <property type="entry name" value="TonB_sidphr_rcpt"/>
</dbReference>
<dbReference type="InterPro" id="IPR036942">
    <property type="entry name" value="Beta-barrel_TonB_sf"/>
</dbReference>
<dbReference type="InterPro" id="IPR037066">
    <property type="entry name" value="Plug_dom_sf"/>
</dbReference>
<keyword evidence="8" id="KW-0408">Iron</keyword>
<keyword evidence="11 14" id="KW-0472">Membrane</keyword>
<evidence type="ECO:0000256" key="14">
    <source>
        <dbReference type="PROSITE-ProRule" id="PRU01360"/>
    </source>
</evidence>
<sequence>MKHLTTFVCLLFSIAVYHYGFSQAASLSGRVSSPNGTPLQGVTVRLIGLSNTSVTDEHGAFLFEGLPEGHYTLVFSYLGYEPSRVNISLPSSNSHALTVTLYPIENQLQAVEIIGRKEQTYKNTSSFAGTKTETPIRFVPQAISYVTKEVIDDQQAFKTSDVIKNISGVNVFSFYNNDFTLRGFRAGNALINGLRNPTTSFAQSLLPNVERIEVIKGPASALFANTDPGGTVNTVTKKPLDVARKSVSFATGSYNTFRMTSDFTGPMNTEKTLLYRLNLAYQNAQSFRVLQGGEDMVIAPSVSFIPTSRTQVNVDFVYSKTKSRLDRGQPIFGASAGTDLYSTPISFAIGKENDYANELNLYTTASLQHRITDRISFNASYMKFLYDEDLLEHRTSNNYAVDADGVEIPTLMEMQTIRRKRRNYNDNITLYTVNDFNTGSLKHKLLVGYDYILNVSPVGGSNYNARGYRNAANNGALNAYDPANRDNYLIRNGRPVPNIPHFDLTNPDYSISEISGYFNVSSPQAVTKYYVNGVYVQDQVTWGPVQALFAFRQEYYTDILDYQKADEKTVEQRKFIPRFGLVYTPVTSVSLYATYAQGYQPQGAGTIGDPERFGGPFDPLTSTMYEGGAKMEFLNKLLSINTAIYHIEQNNILINANNPENPEELRQLGQQRSRGAELDVYGQLLPNLSITANLALNETIITESDNEAEEGSVLPNAPKYQGGIWAKYIFSGPALHGIGIAAGANYVSTRTTFSDILTLPSYVVADVALYYNIDKFKLSANLNNVFNKTHWVGGYDFNRLFPGTPRNFLIGVGYTF</sequence>
<keyword evidence="9" id="KW-0406">Ion transport</keyword>
<dbReference type="SUPFAM" id="SSF56935">
    <property type="entry name" value="Porins"/>
    <property type="match status" value="1"/>
</dbReference>
<accession>A0A1I1MHF8</accession>
<feature type="domain" description="TonB-dependent receptor-like beta-barrel" evidence="17">
    <location>
        <begin position="309"/>
        <end position="785"/>
    </location>
</feature>
<keyword evidence="12" id="KW-0675">Receptor</keyword>
<keyword evidence="7 16" id="KW-0732">Signal</keyword>